<dbReference type="InterPro" id="IPR009056">
    <property type="entry name" value="Cyt_c-like_dom"/>
</dbReference>
<dbReference type="AlphaFoldDB" id="A0A7J5TSZ6"/>
<sequence length="153" mass="17029">MKRSITTALLALTVGWYGCSDGAQQRAQEAPTDPAETVAQEEVHGSEVKAISLTNPLDKAMVSSGKSIYDVKCGSCHKLDETKLVGPGWKDVTKRRKPEWIMNMILNVDMMLEKDPEAQKMLEQCLVRMPNQNLSESDARAVLEFMRSNDGEK</sequence>
<keyword evidence="2 4" id="KW-0479">Metal-binding</keyword>
<dbReference type="Proteomes" id="UP000488299">
    <property type="component" value="Unassembled WGS sequence"/>
</dbReference>
<dbReference type="InterPro" id="IPR036909">
    <property type="entry name" value="Cyt_c-like_dom_sf"/>
</dbReference>
<comment type="caution">
    <text evidence="6">The sequence shown here is derived from an EMBL/GenBank/DDBJ whole genome shotgun (WGS) entry which is preliminary data.</text>
</comment>
<dbReference type="PROSITE" id="PS51257">
    <property type="entry name" value="PROKAR_LIPOPROTEIN"/>
    <property type="match status" value="1"/>
</dbReference>
<dbReference type="PROSITE" id="PS51007">
    <property type="entry name" value="CYTC"/>
    <property type="match status" value="1"/>
</dbReference>
<keyword evidence="3 4" id="KW-0408">Iron</keyword>
<evidence type="ECO:0000313" key="7">
    <source>
        <dbReference type="Proteomes" id="UP000488299"/>
    </source>
</evidence>
<dbReference type="GO" id="GO:0009055">
    <property type="term" value="F:electron transfer activity"/>
    <property type="evidence" value="ECO:0007669"/>
    <property type="project" value="InterPro"/>
</dbReference>
<evidence type="ECO:0000256" key="1">
    <source>
        <dbReference type="ARBA" id="ARBA00022617"/>
    </source>
</evidence>
<evidence type="ECO:0000313" key="6">
    <source>
        <dbReference type="EMBL" id="KAB7726824.1"/>
    </source>
</evidence>
<evidence type="ECO:0000256" key="2">
    <source>
        <dbReference type="ARBA" id="ARBA00022723"/>
    </source>
</evidence>
<dbReference type="EMBL" id="WELI01000013">
    <property type="protein sequence ID" value="KAB7726824.1"/>
    <property type="molecule type" value="Genomic_DNA"/>
</dbReference>
<protein>
    <submittedName>
        <fullName evidence="6">C-type cytochrome</fullName>
    </submittedName>
</protein>
<keyword evidence="7" id="KW-1185">Reference proteome</keyword>
<reference evidence="6 7" key="1">
    <citation type="submission" date="2019-10" db="EMBL/GenBank/DDBJ databases">
        <title>Rudanella paleaurantiibacter sp. nov., isolated from sludge.</title>
        <authorList>
            <person name="Xu S.Q."/>
        </authorList>
    </citation>
    <scope>NUCLEOTIDE SEQUENCE [LARGE SCALE GENOMIC DNA]</scope>
    <source>
        <strain evidence="6 7">HX-22-17</strain>
    </source>
</reference>
<dbReference type="GO" id="GO:0046872">
    <property type="term" value="F:metal ion binding"/>
    <property type="evidence" value="ECO:0007669"/>
    <property type="project" value="UniProtKB-KW"/>
</dbReference>
<proteinExistence type="predicted"/>
<dbReference type="RefSeq" id="WP_152126610.1">
    <property type="nucleotide sequence ID" value="NZ_WELI01000013.1"/>
</dbReference>
<name>A0A7J5TSZ6_9BACT</name>
<organism evidence="6 7">
    <name type="scientific">Rudanella paleaurantiibacter</name>
    <dbReference type="NCBI Taxonomy" id="2614655"/>
    <lineage>
        <taxon>Bacteria</taxon>
        <taxon>Pseudomonadati</taxon>
        <taxon>Bacteroidota</taxon>
        <taxon>Cytophagia</taxon>
        <taxon>Cytophagales</taxon>
        <taxon>Cytophagaceae</taxon>
        <taxon>Rudanella</taxon>
    </lineage>
</organism>
<gene>
    <name evidence="6" type="ORF">F5984_23195</name>
</gene>
<keyword evidence="1 4" id="KW-0349">Heme</keyword>
<dbReference type="Gene3D" id="1.10.760.10">
    <property type="entry name" value="Cytochrome c-like domain"/>
    <property type="match status" value="1"/>
</dbReference>
<accession>A0A7J5TSZ6</accession>
<evidence type="ECO:0000256" key="4">
    <source>
        <dbReference type="PROSITE-ProRule" id="PRU00433"/>
    </source>
</evidence>
<evidence type="ECO:0000259" key="5">
    <source>
        <dbReference type="PROSITE" id="PS51007"/>
    </source>
</evidence>
<dbReference type="GO" id="GO:0020037">
    <property type="term" value="F:heme binding"/>
    <property type="evidence" value="ECO:0007669"/>
    <property type="project" value="InterPro"/>
</dbReference>
<dbReference type="SUPFAM" id="SSF46626">
    <property type="entry name" value="Cytochrome c"/>
    <property type="match status" value="1"/>
</dbReference>
<dbReference type="Pfam" id="PF00034">
    <property type="entry name" value="Cytochrom_C"/>
    <property type="match status" value="1"/>
</dbReference>
<evidence type="ECO:0000256" key="3">
    <source>
        <dbReference type="ARBA" id="ARBA00023004"/>
    </source>
</evidence>
<feature type="domain" description="Cytochrome c" evidence="5">
    <location>
        <begin position="60"/>
        <end position="150"/>
    </location>
</feature>